<dbReference type="SUPFAM" id="SSF82199">
    <property type="entry name" value="SET domain"/>
    <property type="match status" value="1"/>
</dbReference>
<proteinExistence type="predicted"/>
<dbReference type="InterPro" id="IPR053185">
    <property type="entry name" value="SET_domain_protein"/>
</dbReference>
<sequence length="358" mass="40691">MQQNRPQPEPRKLRDAQQYILRLQDAMKKYWIDTSNGSNFTMRALESIKPGELILSERPLAELEAGLASTHDDTRFFNSPAPFNAVGDINFVVARMRPEDRAAFRALRNGDNTAHTFQTNSFEDEVTYDSGLKYIYFRVYKDISRIDHSCVPNAIIEHLFESKLGEIRALRKVEAGEEILINYAAPAKSSFQKSLARNVQFESRWNFKCNCIACASNNQDSARVRLLYLYDTAKAAFFRHNEKPTQFHLRMVNILDEYTRACMSLNITDTKLAEGYERLANHHENLAVLASKHYMTNPRRQHCAVCATDMHQKPHLNAALAAAIASAEIMTKCCGRDNAAVQTANDRILELVQHAATS</sequence>
<accession>A0A1Y6L399</accession>
<gene>
    <name evidence="2" type="ORF">ZT1A5_G321</name>
</gene>
<dbReference type="PROSITE" id="PS50280">
    <property type="entry name" value="SET"/>
    <property type="match status" value="1"/>
</dbReference>
<dbReference type="Pfam" id="PF00856">
    <property type="entry name" value="SET"/>
    <property type="match status" value="1"/>
</dbReference>
<dbReference type="Proteomes" id="UP000215453">
    <property type="component" value="Chromosome 1"/>
</dbReference>
<dbReference type="Gene3D" id="2.170.270.10">
    <property type="entry name" value="SET domain"/>
    <property type="match status" value="1"/>
</dbReference>
<dbReference type="PANTHER" id="PTHR47332">
    <property type="entry name" value="SET DOMAIN-CONTAINING PROTEIN 5"/>
    <property type="match status" value="1"/>
</dbReference>
<evidence type="ECO:0000259" key="1">
    <source>
        <dbReference type="PROSITE" id="PS50280"/>
    </source>
</evidence>
<evidence type="ECO:0000313" key="3">
    <source>
        <dbReference type="Proteomes" id="UP000215453"/>
    </source>
</evidence>
<evidence type="ECO:0000313" key="2">
    <source>
        <dbReference type="EMBL" id="SMY18886.1"/>
    </source>
</evidence>
<dbReference type="AlphaFoldDB" id="A0A1Y6L399"/>
<reference evidence="2 3" key="1">
    <citation type="submission" date="2016-10" db="EMBL/GenBank/DDBJ databases">
        <authorList>
            <person name="Varghese N."/>
        </authorList>
    </citation>
    <scope>NUCLEOTIDE SEQUENCE [LARGE SCALE GENOMIC DNA]</scope>
</reference>
<dbReference type="EMBL" id="LT882676">
    <property type="protein sequence ID" value="SMY18886.1"/>
    <property type="molecule type" value="Genomic_DNA"/>
</dbReference>
<feature type="domain" description="SET" evidence="1">
    <location>
        <begin position="16"/>
        <end position="184"/>
    </location>
</feature>
<dbReference type="CDD" id="cd20071">
    <property type="entry name" value="SET_SMYD"/>
    <property type="match status" value="1"/>
</dbReference>
<dbReference type="InterPro" id="IPR001214">
    <property type="entry name" value="SET_dom"/>
</dbReference>
<dbReference type="PANTHER" id="PTHR47332:SF4">
    <property type="entry name" value="SET DOMAIN-CONTAINING PROTEIN 5"/>
    <property type="match status" value="1"/>
</dbReference>
<name>A0A1Y6L399_ZYMTR</name>
<dbReference type="SMART" id="SM00317">
    <property type="entry name" value="SET"/>
    <property type="match status" value="1"/>
</dbReference>
<protein>
    <recommendedName>
        <fullName evidence="1">SET domain-containing protein</fullName>
    </recommendedName>
</protein>
<dbReference type="InterPro" id="IPR046341">
    <property type="entry name" value="SET_dom_sf"/>
</dbReference>
<organism evidence="2 3">
    <name type="scientific">Zymoseptoria tritici ST99CH_1A5</name>
    <dbReference type="NCBI Taxonomy" id="1276529"/>
    <lineage>
        <taxon>Eukaryota</taxon>
        <taxon>Fungi</taxon>
        <taxon>Dikarya</taxon>
        <taxon>Ascomycota</taxon>
        <taxon>Pezizomycotina</taxon>
        <taxon>Dothideomycetes</taxon>
        <taxon>Dothideomycetidae</taxon>
        <taxon>Mycosphaerellales</taxon>
        <taxon>Mycosphaerellaceae</taxon>
        <taxon>Zymoseptoria</taxon>
    </lineage>
</organism>